<feature type="region of interest" description="Disordered" evidence="4">
    <location>
        <begin position="10"/>
        <end position="31"/>
    </location>
</feature>
<dbReference type="CDD" id="cd02440">
    <property type="entry name" value="AdoMet_MTases"/>
    <property type="match status" value="1"/>
</dbReference>
<keyword evidence="7" id="KW-1185">Reference proteome</keyword>
<dbReference type="EnsemblMetazoa" id="XM_021058768.2">
    <property type="protein sequence ID" value="XP_020914427.2"/>
    <property type="gene ID" value="LOC110252012"/>
</dbReference>
<dbReference type="InterPro" id="IPR029063">
    <property type="entry name" value="SAM-dependent_MTases_sf"/>
</dbReference>
<protein>
    <recommendedName>
        <fullName evidence="5">Methyltransferase type 11 domain-containing protein</fullName>
    </recommendedName>
</protein>
<dbReference type="KEGG" id="epa:110252012"/>
<reference evidence="6" key="1">
    <citation type="submission" date="2022-11" db="UniProtKB">
        <authorList>
            <consortium name="EnsemblMetazoa"/>
        </authorList>
    </citation>
    <scope>IDENTIFICATION</scope>
</reference>
<keyword evidence="3" id="KW-0808">Transferase</keyword>
<dbReference type="PANTHER" id="PTHR44942:SF4">
    <property type="entry name" value="METHYLTRANSFERASE TYPE 11 DOMAIN-CONTAINING PROTEIN"/>
    <property type="match status" value="1"/>
</dbReference>
<evidence type="ECO:0000256" key="1">
    <source>
        <dbReference type="ARBA" id="ARBA00008361"/>
    </source>
</evidence>
<dbReference type="Gene3D" id="3.40.50.150">
    <property type="entry name" value="Vaccinia Virus protein VP39"/>
    <property type="match status" value="1"/>
</dbReference>
<proteinExistence type="inferred from homology"/>
<dbReference type="SUPFAM" id="SSF53335">
    <property type="entry name" value="S-adenosyl-L-methionine-dependent methyltransferases"/>
    <property type="match status" value="1"/>
</dbReference>
<dbReference type="Proteomes" id="UP000887567">
    <property type="component" value="Unplaced"/>
</dbReference>
<evidence type="ECO:0000313" key="6">
    <source>
        <dbReference type="EnsemblMetazoa" id="XP_020914427.2"/>
    </source>
</evidence>
<evidence type="ECO:0000259" key="5">
    <source>
        <dbReference type="Pfam" id="PF08241"/>
    </source>
</evidence>
<feature type="domain" description="Methyltransferase type 11" evidence="5">
    <location>
        <begin position="82"/>
        <end position="176"/>
    </location>
</feature>
<sequence>MDSLWNIVTRSQGFSAQEDDPPRQQTTQHSKMDVATQAFKNADSYDSARKGYPINSAKLFLSKLQETPKQFNGNNNKDRTILELGAGTGQFSKVLVEATKETDFTVVSSEPLESMGKVFRKSLPNVELICCSGDKIPLPDSSIDAVVAANTLHYLANVESFTEIARVLKPGGILAFVCNYVDIQKVPWAQAIYDLSAKFYSRVGIKLSFDENGITNDWEKMALNTGFYQKVQKDFFFHSDNITEEETVRMFMSYGAFYHCDETEREDVRSTCENILKENYSGAGKTMTEIPMRCSLYWMEKK</sequence>
<evidence type="ECO:0000256" key="4">
    <source>
        <dbReference type="SAM" id="MobiDB-lite"/>
    </source>
</evidence>
<dbReference type="OMA" id="HWVDPER"/>
<name>A0A913Y402_EXADI</name>
<dbReference type="AlphaFoldDB" id="A0A913Y402"/>
<dbReference type="RefSeq" id="XP_020914427.2">
    <property type="nucleotide sequence ID" value="XM_021058768.2"/>
</dbReference>
<dbReference type="PANTHER" id="PTHR44942">
    <property type="entry name" value="METHYLTRANSF_11 DOMAIN-CONTAINING PROTEIN"/>
    <property type="match status" value="1"/>
</dbReference>
<comment type="similarity">
    <text evidence="1">Belongs to the methyltransferase superfamily.</text>
</comment>
<evidence type="ECO:0000313" key="7">
    <source>
        <dbReference type="Proteomes" id="UP000887567"/>
    </source>
</evidence>
<evidence type="ECO:0000256" key="3">
    <source>
        <dbReference type="ARBA" id="ARBA00022679"/>
    </source>
</evidence>
<dbReference type="InterPro" id="IPR051052">
    <property type="entry name" value="Diverse_substrate_MTase"/>
</dbReference>
<dbReference type="GeneID" id="110252012"/>
<accession>A0A913Y402</accession>
<evidence type="ECO:0000256" key="2">
    <source>
        <dbReference type="ARBA" id="ARBA00022603"/>
    </source>
</evidence>
<organism evidence="6 7">
    <name type="scientific">Exaiptasia diaphana</name>
    <name type="common">Tropical sea anemone</name>
    <name type="synonym">Aiptasia pulchella</name>
    <dbReference type="NCBI Taxonomy" id="2652724"/>
    <lineage>
        <taxon>Eukaryota</taxon>
        <taxon>Metazoa</taxon>
        <taxon>Cnidaria</taxon>
        <taxon>Anthozoa</taxon>
        <taxon>Hexacorallia</taxon>
        <taxon>Actiniaria</taxon>
        <taxon>Aiptasiidae</taxon>
        <taxon>Exaiptasia</taxon>
    </lineage>
</organism>
<dbReference type="GO" id="GO:0032259">
    <property type="term" value="P:methylation"/>
    <property type="evidence" value="ECO:0007669"/>
    <property type="project" value="UniProtKB-KW"/>
</dbReference>
<dbReference type="InterPro" id="IPR013216">
    <property type="entry name" value="Methyltransf_11"/>
</dbReference>
<dbReference type="Pfam" id="PF08241">
    <property type="entry name" value="Methyltransf_11"/>
    <property type="match status" value="1"/>
</dbReference>
<keyword evidence="2" id="KW-0489">Methyltransferase</keyword>
<dbReference type="OrthoDB" id="506498at2759"/>
<dbReference type="GO" id="GO:0008757">
    <property type="term" value="F:S-adenosylmethionine-dependent methyltransferase activity"/>
    <property type="evidence" value="ECO:0007669"/>
    <property type="project" value="InterPro"/>
</dbReference>